<dbReference type="KEGG" id="aviv:LF296_17350"/>
<dbReference type="RefSeq" id="WP_272655042.1">
    <property type="nucleotide sequence ID" value="NZ_CP085083.1"/>
</dbReference>
<accession>A0AAJ6P531</accession>
<organism evidence="1 2">
    <name type="scientific">Acinetobacter vivianii</name>
    <dbReference type="NCBI Taxonomy" id="1776742"/>
    <lineage>
        <taxon>Bacteria</taxon>
        <taxon>Pseudomonadati</taxon>
        <taxon>Pseudomonadota</taxon>
        <taxon>Gammaproteobacteria</taxon>
        <taxon>Moraxellales</taxon>
        <taxon>Moraxellaceae</taxon>
        <taxon>Acinetobacter</taxon>
    </lineage>
</organism>
<dbReference type="AlphaFoldDB" id="A0AAJ6P531"/>
<sequence length="197" mass="22632">MDREKIEQIRKELSIPLTYALKLLKDNQNDVSAAIINFHTDNIEKVIQATECKMSVAQDAYQYCNFDVEKAIIEIKSQVMLITTRDNQQKIKNEIGFILWAETEGSKTSSNDIFIPAHDFDYILDAFKVACNNTLSKNNFDVCGYNYLDHHTCNVILNAMLKIPANNLAVEKFIIALISWWSDQLKRAKYIVVYGNL</sequence>
<protein>
    <submittedName>
        <fullName evidence="1">Uncharacterized protein</fullName>
    </submittedName>
</protein>
<reference evidence="1" key="1">
    <citation type="journal article" date="2022" name="Front Environ Sci">
        <title>Complete genome sequence analysis of a novel alkane-degrading bacterial strain, Acinetobacter vivianii KJ-1, and its diesel degradation ability.</title>
        <authorList>
            <person name="Zhang Y."/>
            <person name="Song F."/>
            <person name="Wang J."/>
            <person name="Zhao Q."/>
            <person name="Zheng L."/>
            <person name="Wang Z."/>
            <person name="Zhang X."/>
            <person name="Gao Y."/>
            <person name="Chen G."/>
            <person name="Huang Y."/>
        </authorList>
    </citation>
    <scope>NUCLEOTIDE SEQUENCE</scope>
    <source>
        <strain evidence="1">KJ-1</strain>
    </source>
</reference>
<dbReference type="Proteomes" id="UP001199528">
    <property type="component" value="Chromosome"/>
</dbReference>
<reference evidence="1" key="2">
    <citation type="submission" date="2023-02" db="EMBL/GenBank/DDBJ databases">
        <authorList>
            <person name="Huang Y."/>
            <person name="Zhang Y."/>
            <person name="Zhang T."/>
            <person name="Wang J."/>
        </authorList>
    </citation>
    <scope>NUCLEOTIDE SEQUENCE</scope>
    <source>
        <strain evidence="1">KJ-1</strain>
    </source>
</reference>
<evidence type="ECO:0000313" key="1">
    <source>
        <dbReference type="EMBL" id="WDZ51035.1"/>
    </source>
</evidence>
<dbReference type="EMBL" id="CP085083">
    <property type="protein sequence ID" value="WDZ51035.1"/>
    <property type="molecule type" value="Genomic_DNA"/>
</dbReference>
<evidence type="ECO:0000313" key="2">
    <source>
        <dbReference type="Proteomes" id="UP001199528"/>
    </source>
</evidence>
<proteinExistence type="predicted"/>
<gene>
    <name evidence="1" type="ORF">LF296_17350</name>
</gene>
<name>A0AAJ6P531_9GAMM</name>